<feature type="transmembrane region" description="Helical" evidence="10">
    <location>
        <begin position="48"/>
        <end position="75"/>
    </location>
</feature>
<dbReference type="InterPro" id="IPR048279">
    <property type="entry name" value="MdtK-like"/>
</dbReference>
<evidence type="ECO:0000256" key="10">
    <source>
        <dbReference type="SAM" id="Phobius"/>
    </source>
</evidence>
<feature type="transmembrane region" description="Helical" evidence="10">
    <location>
        <begin position="361"/>
        <end position="381"/>
    </location>
</feature>
<comment type="similarity">
    <text evidence="2">Belongs to the multi antimicrobial extrusion (MATE) (TC 2.A.66.1) family. MepA subfamily.</text>
</comment>
<evidence type="ECO:0000256" key="2">
    <source>
        <dbReference type="ARBA" id="ARBA00008417"/>
    </source>
</evidence>
<organism evidence="11 12">
    <name type="scientific">Candidatus Cetobacterium colombiensis</name>
    <dbReference type="NCBI Taxonomy" id="3073100"/>
    <lineage>
        <taxon>Bacteria</taxon>
        <taxon>Fusobacteriati</taxon>
        <taxon>Fusobacteriota</taxon>
        <taxon>Fusobacteriia</taxon>
        <taxon>Fusobacteriales</taxon>
        <taxon>Fusobacteriaceae</taxon>
        <taxon>Cetobacterium</taxon>
    </lineage>
</organism>
<dbReference type="EMBL" id="JAVIKH010000006">
    <property type="protein sequence ID" value="MDX8336065.1"/>
    <property type="molecule type" value="Genomic_DNA"/>
</dbReference>
<comment type="caution">
    <text evidence="11">The sequence shown here is derived from an EMBL/GenBank/DDBJ whole genome shotgun (WGS) entry which is preliminary data.</text>
</comment>
<feature type="transmembrane region" description="Helical" evidence="10">
    <location>
        <begin position="197"/>
        <end position="219"/>
    </location>
</feature>
<feature type="transmembrane region" description="Helical" evidence="10">
    <location>
        <begin position="274"/>
        <end position="297"/>
    </location>
</feature>
<keyword evidence="12" id="KW-1185">Reference proteome</keyword>
<keyword evidence="4" id="KW-0813">Transport</keyword>
<evidence type="ECO:0000256" key="5">
    <source>
        <dbReference type="ARBA" id="ARBA00022475"/>
    </source>
</evidence>
<protein>
    <recommendedName>
        <fullName evidence="3">Multidrug export protein MepA</fullName>
    </recommendedName>
</protein>
<feature type="transmembrane region" description="Helical" evidence="10">
    <location>
        <begin position="240"/>
        <end position="262"/>
    </location>
</feature>
<dbReference type="Pfam" id="PF01554">
    <property type="entry name" value="MatE"/>
    <property type="match status" value="2"/>
</dbReference>
<evidence type="ECO:0000256" key="1">
    <source>
        <dbReference type="ARBA" id="ARBA00004651"/>
    </source>
</evidence>
<evidence type="ECO:0000256" key="8">
    <source>
        <dbReference type="ARBA" id="ARBA00023136"/>
    </source>
</evidence>
<keyword evidence="8 10" id="KW-0472">Membrane</keyword>
<dbReference type="InterPro" id="IPR051327">
    <property type="entry name" value="MATE_MepA_subfamily"/>
</dbReference>
<keyword evidence="5" id="KW-1003">Cell membrane</keyword>
<evidence type="ECO:0000256" key="6">
    <source>
        <dbReference type="ARBA" id="ARBA00022692"/>
    </source>
</evidence>
<evidence type="ECO:0000256" key="7">
    <source>
        <dbReference type="ARBA" id="ARBA00022989"/>
    </source>
</evidence>
<evidence type="ECO:0000256" key="9">
    <source>
        <dbReference type="ARBA" id="ARBA00023251"/>
    </source>
</evidence>
<evidence type="ECO:0000313" key="12">
    <source>
        <dbReference type="Proteomes" id="UP001279681"/>
    </source>
</evidence>
<keyword evidence="6 10" id="KW-0812">Transmembrane</keyword>
<dbReference type="InterPro" id="IPR045070">
    <property type="entry name" value="MATE_MepA-like"/>
</dbReference>
<dbReference type="NCBIfam" id="TIGR00797">
    <property type="entry name" value="matE"/>
    <property type="match status" value="1"/>
</dbReference>
<reference evidence="12" key="1">
    <citation type="submission" date="2023-07" db="EMBL/GenBank/DDBJ databases">
        <authorList>
            <person name="Colorado M.A."/>
            <person name="Villamil L.M."/>
            <person name="Melo J.F."/>
            <person name="Rodriguez J.A."/>
            <person name="Ruiz R.Y."/>
        </authorList>
    </citation>
    <scope>NUCLEOTIDE SEQUENCE [LARGE SCALE GENOMIC DNA]</scope>
    <source>
        <strain evidence="12">C33</strain>
    </source>
</reference>
<feature type="transmembrane region" description="Helical" evidence="10">
    <location>
        <begin position="172"/>
        <end position="191"/>
    </location>
</feature>
<evidence type="ECO:0000313" key="11">
    <source>
        <dbReference type="EMBL" id="MDX8336065.1"/>
    </source>
</evidence>
<comment type="subcellular location">
    <subcellularLocation>
        <location evidence="1">Cell membrane</location>
        <topology evidence="1">Multi-pass membrane protein</topology>
    </subcellularLocation>
</comment>
<dbReference type="PANTHER" id="PTHR43823:SF3">
    <property type="entry name" value="MULTIDRUG EXPORT PROTEIN MEPA"/>
    <property type="match status" value="1"/>
</dbReference>
<dbReference type="CDD" id="cd13143">
    <property type="entry name" value="MATE_MepA_like"/>
    <property type="match status" value="1"/>
</dbReference>
<feature type="transmembrane region" description="Helical" evidence="10">
    <location>
        <begin position="96"/>
        <end position="119"/>
    </location>
</feature>
<evidence type="ECO:0000256" key="3">
    <source>
        <dbReference type="ARBA" id="ARBA00022106"/>
    </source>
</evidence>
<dbReference type="Proteomes" id="UP001279681">
    <property type="component" value="Unassembled WGS sequence"/>
</dbReference>
<gene>
    <name evidence="11" type="ORF">RFV38_06080</name>
</gene>
<proteinExistence type="inferred from homology"/>
<accession>A0ABU4WAA0</accession>
<dbReference type="InterPro" id="IPR002528">
    <property type="entry name" value="MATE_fam"/>
</dbReference>
<feature type="transmembrane region" description="Helical" evidence="10">
    <location>
        <begin position="318"/>
        <end position="341"/>
    </location>
</feature>
<dbReference type="PANTHER" id="PTHR43823">
    <property type="entry name" value="SPORULATION PROTEIN YKVU"/>
    <property type="match status" value="1"/>
</dbReference>
<sequence length="469" mass="51155">MKEKHKEMGEQPIGKLLLKFSVPAIIGMFVNALYNIVDRIYIGNIPEIGPVAIAGVGVVFPVMIISLAFCLLIGLGGATNISISLGKKRKDLAEKFLGNATALAVLFGIILTLITIFSMDLYIGKLGTSPISEPFARDYLTIVALGFPFLTVGYATNAAVRSDGNPKISMITLLLGAITNIILDPIFIFGLNMGVKGAALATIISQIISAIWTVSYFTSKFSGIKLHFKNLLLEWEKVKEIFVIGAGPFVLQLGSSAVNFILNSSLMKYGGDTAVGAMTIVNAVNTFIFMPIFGINQGVQPILGFNYGARLFHRVKKAFILAVKGAVTISTIGFLAIQLLSKYFIVIFTSNPELLETASKGLKIFTLMFPFIGFQIIASVYFQAIGKPKITMFLSLSRQVLFLIPIVLIFSKIWGVLGIWMAVPSADILSVIVTLIMTKKEMKNLKLLEEEEDLRKNVNNDESTRKSTN</sequence>
<feature type="transmembrane region" description="Helical" evidence="10">
    <location>
        <begin position="417"/>
        <end position="437"/>
    </location>
</feature>
<feature type="transmembrane region" description="Helical" evidence="10">
    <location>
        <begin position="139"/>
        <end position="160"/>
    </location>
</feature>
<dbReference type="RefSeq" id="WP_320313470.1">
    <property type="nucleotide sequence ID" value="NZ_JAVIKH010000006.1"/>
</dbReference>
<dbReference type="PIRSF" id="PIRSF006603">
    <property type="entry name" value="DinF"/>
    <property type="match status" value="1"/>
</dbReference>
<feature type="transmembrane region" description="Helical" evidence="10">
    <location>
        <begin position="16"/>
        <end position="36"/>
    </location>
</feature>
<keyword evidence="7 10" id="KW-1133">Transmembrane helix</keyword>
<evidence type="ECO:0000256" key="4">
    <source>
        <dbReference type="ARBA" id="ARBA00022448"/>
    </source>
</evidence>
<name>A0ABU4WAA0_9FUSO</name>
<feature type="transmembrane region" description="Helical" evidence="10">
    <location>
        <begin position="393"/>
        <end position="411"/>
    </location>
</feature>
<keyword evidence="9" id="KW-0046">Antibiotic resistance</keyword>